<keyword evidence="6" id="KW-0482">Metalloprotease</keyword>
<feature type="chain" id="PRO_5012171700" description="Peptidase M48 domain-containing protein" evidence="7">
    <location>
        <begin position="24"/>
        <end position="476"/>
    </location>
</feature>
<evidence type="ECO:0000256" key="5">
    <source>
        <dbReference type="ARBA" id="ARBA00022833"/>
    </source>
</evidence>
<dbReference type="OrthoDB" id="9810445at2"/>
<keyword evidence="4" id="KW-0378">Hydrolase</keyword>
<evidence type="ECO:0000256" key="4">
    <source>
        <dbReference type="ARBA" id="ARBA00022801"/>
    </source>
</evidence>
<dbReference type="EMBL" id="CP022530">
    <property type="protein sequence ID" value="ASP39465.1"/>
    <property type="molecule type" value="Genomic_DNA"/>
</dbReference>
<keyword evidence="7" id="KW-0732">Signal</keyword>
<comment type="cofactor">
    <cofactor evidence="1">
        <name>Zn(2+)</name>
        <dbReference type="ChEBI" id="CHEBI:29105"/>
    </cofactor>
</comment>
<evidence type="ECO:0000256" key="6">
    <source>
        <dbReference type="ARBA" id="ARBA00023049"/>
    </source>
</evidence>
<organism evidence="9 10">
    <name type="scientific">Bacterioplanes sanyensis</name>
    <dbReference type="NCBI Taxonomy" id="1249553"/>
    <lineage>
        <taxon>Bacteria</taxon>
        <taxon>Pseudomonadati</taxon>
        <taxon>Pseudomonadota</taxon>
        <taxon>Gammaproteobacteria</taxon>
        <taxon>Oceanospirillales</taxon>
        <taxon>Oceanospirillaceae</taxon>
        <taxon>Bacterioplanes</taxon>
    </lineage>
</organism>
<dbReference type="Gene3D" id="1.25.40.10">
    <property type="entry name" value="Tetratricopeptide repeat domain"/>
    <property type="match status" value="1"/>
</dbReference>
<gene>
    <name evidence="9" type="ORF">CHH28_12625</name>
</gene>
<dbReference type="RefSeq" id="WP_094060643.1">
    <property type="nucleotide sequence ID" value="NZ_CP022530.1"/>
</dbReference>
<dbReference type="InterPro" id="IPR051156">
    <property type="entry name" value="Mito/Outer_Membr_Metalloprot"/>
</dbReference>
<dbReference type="InterPro" id="IPR011990">
    <property type="entry name" value="TPR-like_helical_dom_sf"/>
</dbReference>
<evidence type="ECO:0000313" key="9">
    <source>
        <dbReference type="EMBL" id="ASP39465.1"/>
    </source>
</evidence>
<name>A0A222FKB0_9GAMM</name>
<dbReference type="GO" id="GO:0004222">
    <property type="term" value="F:metalloendopeptidase activity"/>
    <property type="evidence" value="ECO:0007669"/>
    <property type="project" value="InterPro"/>
</dbReference>
<dbReference type="Proteomes" id="UP000202440">
    <property type="component" value="Chromosome"/>
</dbReference>
<proteinExistence type="predicted"/>
<dbReference type="PANTHER" id="PTHR22726">
    <property type="entry name" value="METALLOENDOPEPTIDASE OMA1"/>
    <property type="match status" value="1"/>
</dbReference>
<dbReference type="GO" id="GO:0016020">
    <property type="term" value="C:membrane"/>
    <property type="evidence" value="ECO:0007669"/>
    <property type="project" value="TreeGrafter"/>
</dbReference>
<evidence type="ECO:0000313" key="10">
    <source>
        <dbReference type="Proteomes" id="UP000202440"/>
    </source>
</evidence>
<keyword evidence="5" id="KW-0862">Zinc</keyword>
<protein>
    <recommendedName>
        <fullName evidence="8">Peptidase M48 domain-containing protein</fullName>
    </recommendedName>
</protein>
<dbReference type="Pfam" id="PF01435">
    <property type="entry name" value="Peptidase_M48"/>
    <property type="match status" value="1"/>
</dbReference>
<dbReference type="GO" id="GO:0051603">
    <property type="term" value="P:proteolysis involved in protein catabolic process"/>
    <property type="evidence" value="ECO:0007669"/>
    <property type="project" value="TreeGrafter"/>
</dbReference>
<feature type="domain" description="Peptidase M48" evidence="8">
    <location>
        <begin position="66"/>
        <end position="254"/>
    </location>
</feature>
<feature type="signal peptide" evidence="7">
    <location>
        <begin position="1"/>
        <end position="23"/>
    </location>
</feature>
<reference evidence="9 10" key="1">
    <citation type="submission" date="2017-07" db="EMBL/GenBank/DDBJ databases">
        <title>Annotated genome sequence of Bacterioplanes sanyensis isolated from Red Sea.</title>
        <authorList>
            <person name="Rehman Z.U."/>
        </authorList>
    </citation>
    <scope>NUCLEOTIDE SEQUENCE [LARGE SCALE GENOMIC DNA]</scope>
    <source>
        <strain evidence="9 10">NV9</strain>
    </source>
</reference>
<accession>A0A222FKB0</accession>
<dbReference type="KEGG" id="bsan:CHH28_12625"/>
<keyword evidence="10" id="KW-1185">Reference proteome</keyword>
<dbReference type="PANTHER" id="PTHR22726:SF1">
    <property type="entry name" value="METALLOENDOPEPTIDASE OMA1, MITOCHONDRIAL"/>
    <property type="match status" value="1"/>
</dbReference>
<dbReference type="Gene3D" id="3.30.2010.10">
    <property type="entry name" value="Metalloproteases ('zincins'), catalytic domain"/>
    <property type="match status" value="1"/>
</dbReference>
<keyword evidence="2" id="KW-0645">Protease</keyword>
<evidence type="ECO:0000259" key="8">
    <source>
        <dbReference type="Pfam" id="PF01435"/>
    </source>
</evidence>
<dbReference type="GO" id="GO:0046872">
    <property type="term" value="F:metal ion binding"/>
    <property type="evidence" value="ECO:0007669"/>
    <property type="project" value="UniProtKB-KW"/>
</dbReference>
<dbReference type="AlphaFoldDB" id="A0A222FKB0"/>
<keyword evidence="3" id="KW-0479">Metal-binding</keyword>
<evidence type="ECO:0000256" key="1">
    <source>
        <dbReference type="ARBA" id="ARBA00001947"/>
    </source>
</evidence>
<evidence type="ECO:0000256" key="3">
    <source>
        <dbReference type="ARBA" id="ARBA00022723"/>
    </source>
</evidence>
<dbReference type="SUPFAM" id="SSF48452">
    <property type="entry name" value="TPR-like"/>
    <property type="match status" value="1"/>
</dbReference>
<dbReference type="InterPro" id="IPR001915">
    <property type="entry name" value="Peptidase_M48"/>
</dbReference>
<evidence type="ECO:0000256" key="2">
    <source>
        <dbReference type="ARBA" id="ARBA00022670"/>
    </source>
</evidence>
<evidence type="ECO:0000256" key="7">
    <source>
        <dbReference type="SAM" id="SignalP"/>
    </source>
</evidence>
<sequence length="476" mass="53024">MRRPLTLFIVTLITVLTCATSRAASNDLPELGDGTSGVVSLQQEHELGRTWLRQLRRQAPVIESPLAKQYLENLVYQLVPYSDVSSADLEFIIVDQAALNAFAVPGGIVGINYGLLMHARDEDELAAVLAHELAHLSQRHFARRIEQSQKQQPIALATLLASLLLIASNNPDVGFAGLASAQAASIQEQLAYSREWEREADRLGIRTLAAAGLDPHAMTSMFEQMQRASRFSQRPPEFLLTHPVTQFRISDAAGRAENYPRKPRSTRFDFLLLKADAQWRYHHDQLNSIEDLQRAIDTTQAGDWRAALQVQLAKTLLQQGLTAKANKALEALDRQRDHAAVVALRAQLLPSNEALALINTALTVEPDNRVLLTTLAEQHTRAGNFRAATLAWRTQSERWPDDPAVWRGLQQAANGLQDKVTSHYAGAEHLFLNGDQPRALRQMELAIRSARQQGDFQRQAALESRMKRMASASDRL</sequence>